<evidence type="ECO:0000313" key="4">
    <source>
        <dbReference type="Proteomes" id="UP000467700"/>
    </source>
</evidence>
<protein>
    <recommendedName>
        <fullName evidence="5">DUF4203 domain-containing protein</fullName>
    </recommendedName>
</protein>
<feature type="compositionally biased region" description="Low complexity" evidence="1">
    <location>
        <begin position="647"/>
        <end position="656"/>
    </location>
</feature>
<sequence length="684" mass="74518">MASTDESRPLSQLTPLLPTSSYLLPYAVPLLLLSLLFTFTGTLFTLDRTRSFPTRNIGISYASLPGALDHPKKKRRFTWALEGGIGGLIGGFLFGVHLSTALALLIPATTSAASLSPKSFLAVWIITAAITILLAGRYRYAAYIFYGVSGGTLLAIALCVIIHPSLPSRIILTAIFLPLTTLAVIISAAIPRLSTSNYFHPLLRICTASTGAFGVVLAIALLMDPKQAGWANVWERLWLRDGEGWGGGKEQGLSAAWGVFFVLGMASDWALKRWIGECPDEKWDSYLANYAANLPNQADRAGSFRPLTSFWDRVFPPARPFEPRSAKEKEILFPDEADFNSTRKPAILTPTLPTSTPMMLRNVGASAAHGKLSKGKSDSSGADEERKLDPVPTTAELLKKPRKKHFGIGGWSHDKNCAGRKRKPVVFGDVSSDDSDGDDDADGLEAGLKKRSSDTSSPSSPALGAPKTKPPFLTKGQRAQPLSRSYSSEAPTLVDGRTDGAGMDTVRRKEKAKQGDGRLEDLNTLDYEKEIEAVKDKLRRGTGAPSGTKEEVEYSDWEEEDLATVDRHHRRGRGQEKEGEWSPGFLKRHQSQSQATSVGPHPTAVPVPATPSLIKAIDRVALAQREAYGPSRAASQARPQHTEGRSPTRARTPPRAEGGGHGKEHERSPRWEEFWREVRAKAQT</sequence>
<organism evidence="3 4">
    <name type="scientific">Cyclocybe aegerita</name>
    <name type="common">Black poplar mushroom</name>
    <name type="synonym">Agrocybe aegerita</name>
    <dbReference type="NCBI Taxonomy" id="1973307"/>
    <lineage>
        <taxon>Eukaryota</taxon>
        <taxon>Fungi</taxon>
        <taxon>Dikarya</taxon>
        <taxon>Basidiomycota</taxon>
        <taxon>Agaricomycotina</taxon>
        <taxon>Agaricomycetes</taxon>
        <taxon>Agaricomycetidae</taxon>
        <taxon>Agaricales</taxon>
        <taxon>Agaricineae</taxon>
        <taxon>Bolbitiaceae</taxon>
        <taxon>Cyclocybe</taxon>
    </lineage>
</organism>
<keyword evidence="4" id="KW-1185">Reference proteome</keyword>
<comment type="caution">
    <text evidence="3">The sequence shown here is derived from an EMBL/GenBank/DDBJ whole genome shotgun (WGS) entry which is preliminary data.</text>
</comment>
<feature type="region of interest" description="Disordered" evidence="1">
    <location>
        <begin position="538"/>
        <end position="610"/>
    </location>
</feature>
<keyword evidence="2" id="KW-0472">Membrane</keyword>
<feature type="transmembrane region" description="Helical" evidence="2">
    <location>
        <begin position="79"/>
        <end position="106"/>
    </location>
</feature>
<feature type="compositionally biased region" description="Basic and acidic residues" evidence="1">
    <location>
        <begin position="512"/>
        <end position="524"/>
    </location>
</feature>
<feature type="transmembrane region" description="Helical" evidence="2">
    <location>
        <begin position="143"/>
        <end position="164"/>
    </location>
</feature>
<feature type="transmembrane region" description="Helical" evidence="2">
    <location>
        <begin position="23"/>
        <end position="46"/>
    </location>
</feature>
<evidence type="ECO:0000256" key="1">
    <source>
        <dbReference type="SAM" id="MobiDB-lite"/>
    </source>
</evidence>
<evidence type="ECO:0000256" key="2">
    <source>
        <dbReference type="SAM" id="Phobius"/>
    </source>
</evidence>
<feature type="compositionally biased region" description="Acidic residues" evidence="1">
    <location>
        <begin position="431"/>
        <end position="443"/>
    </location>
</feature>
<gene>
    <name evidence="3" type="ORF">AAE3_LOCUS7791</name>
</gene>
<feature type="compositionally biased region" description="Acidic residues" evidence="1">
    <location>
        <begin position="553"/>
        <end position="563"/>
    </location>
</feature>
<reference evidence="3 4" key="1">
    <citation type="submission" date="2020-01" db="EMBL/GenBank/DDBJ databases">
        <authorList>
            <person name="Gupta K D."/>
        </authorList>
    </citation>
    <scope>NUCLEOTIDE SEQUENCE [LARGE SCALE GENOMIC DNA]</scope>
</reference>
<accession>A0A8S0XLC2</accession>
<keyword evidence="2" id="KW-0812">Transmembrane</keyword>
<dbReference type="OrthoDB" id="3364886at2759"/>
<feature type="compositionally biased region" description="Basic and acidic residues" evidence="1">
    <location>
        <begin position="658"/>
        <end position="684"/>
    </location>
</feature>
<name>A0A8S0XLC2_CYCAE</name>
<feature type="transmembrane region" description="Helical" evidence="2">
    <location>
        <begin position="202"/>
        <end position="223"/>
    </location>
</feature>
<feature type="transmembrane region" description="Helical" evidence="2">
    <location>
        <begin position="118"/>
        <end position="136"/>
    </location>
</feature>
<dbReference type="EMBL" id="CACVBS010000049">
    <property type="protein sequence ID" value="CAA7265453.1"/>
    <property type="molecule type" value="Genomic_DNA"/>
</dbReference>
<feature type="transmembrane region" description="Helical" evidence="2">
    <location>
        <begin position="170"/>
        <end position="190"/>
    </location>
</feature>
<evidence type="ECO:0008006" key="5">
    <source>
        <dbReference type="Google" id="ProtNLM"/>
    </source>
</evidence>
<feature type="region of interest" description="Disordered" evidence="1">
    <location>
        <begin position="625"/>
        <end position="684"/>
    </location>
</feature>
<feature type="compositionally biased region" description="Polar residues" evidence="1">
    <location>
        <begin position="480"/>
        <end position="490"/>
    </location>
</feature>
<keyword evidence="2" id="KW-1133">Transmembrane helix</keyword>
<proteinExistence type="predicted"/>
<feature type="region of interest" description="Disordered" evidence="1">
    <location>
        <begin position="366"/>
        <end position="524"/>
    </location>
</feature>
<dbReference type="Proteomes" id="UP000467700">
    <property type="component" value="Unassembled WGS sequence"/>
</dbReference>
<evidence type="ECO:0000313" key="3">
    <source>
        <dbReference type="EMBL" id="CAA7265453.1"/>
    </source>
</evidence>
<dbReference type="AlphaFoldDB" id="A0A8S0XLC2"/>